<evidence type="ECO:0000256" key="2">
    <source>
        <dbReference type="PROSITE-ProRule" id="PRU00504"/>
    </source>
</evidence>
<dbReference type="GO" id="GO:0008270">
    <property type="term" value="F:zinc ion binding"/>
    <property type="evidence" value="ECO:0007669"/>
    <property type="project" value="UniProtKB-KW"/>
</dbReference>
<evidence type="ECO:0000256" key="3">
    <source>
        <dbReference type="SAM" id="MobiDB-lite"/>
    </source>
</evidence>
<accession>A0A814CVJ4</accession>
<dbReference type="Pfam" id="PF01436">
    <property type="entry name" value="NHL"/>
    <property type="match status" value="1"/>
</dbReference>
<feature type="repeat" description="NHL" evidence="2">
    <location>
        <begin position="189"/>
        <end position="227"/>
    </location>
</feature>
<dbReference type="CDD" id="cd05819">
    <property type="entry name" value="NHL"/>
    <property type="match status" value="1"/>
</dbReference>
<keyword evidence="1" id="KW-0677">Repeat</keyword>
<sequence length="385" mass="39907">MTATTTSTTTSTITTTWLTSYTTITTPTSTSTTITPTGSSTTSTESDTTTTSTSSSTTLTESSTTTTSTSSTTSTESSTTTTSTSTSTTTTTTTTTTTSTTSSTTTTSTSTTTSTTTTTTTTTTTMITNPCWNTTGITVISSPPNMGASGVFVGLDGTLYSVDENSNFVVWELLKNAVNVTIAAGLYKSSGSNSSQLNSPNDIYVDRYGNLYVSDSSNQRIQKFSNGSTSGQTIAGITVAGDAGGWSSTAANRLNQPYVLRFDSSNALIISDTANQRIQRWIIGNSSGTTIAGQANGTAGSSSATLNSPIGLALDSSDNMYIADKSNNRAMCWANGASSGSMIAGTGNKNKKSLFCIAFTLPYPRLLAIKSSEHNLHIIEKCIVK</sequence>
<dbReference type="EMBL" id="CAJNOE010000126">
    <property type="protein sequence ID" value="CAF0949743.1"/>
    <property type="molecule type" value="Genomic_DNA"/>
</dbReference>
<name>A0A814CVJ4_9BILA</name>
<gene>
    <name evidence="4" type="ORF">IZO911_LOCUS14929</name>
</gene>
<proteinExistence type="predicted"/>
<evidence type="ECO:0000313" key="4">
    <source>
        <dbReference type="EMBL" id="CAF0949743.1"/>
    </source>
</evidence>
<dbReference type="PANTHER" id="PTHR24104">
    <property type="entry name" value="E3 UBIQUITIN-PROTEIN LIGASE NHLRC1-RELATED"/>
    <property type="match status" value="1"/>
</dbReference>
<dbReference type="InterPro" id="IPR050952">
    <property type="entry name" value="TRIM-NHL_E3_ligases"/>
</dbReference>
<dbReference type="PROSITE" id="PS51125">
    <property type="entry name" value="NHL"/>
    <property type="match status" value="1"/>
</dbReference>
<dbReference type="AlphaFoldDB" id="A0A814CVJ4"/>
<evidence type="ECO:0008006" key="6">
    <source>
        <dbReference type="Google" id="ProtNLM"/>
    </source>
</evidence>
<protein>
    <recommendedName>
        <fullName evidence="6">NHL repeat containing protein</fullName>
    </recommendedName>
</protein>
<evidence type="ECO:0000313" key="5">
    <source>
        <dbReference type="Proteomes" id="UP000663860"/>
    </source>
</evidence>
<reference evidence="4" key="1">
    <citation type="submission" date="2021-02" db="EMBL/GenBank/DDBJ databases">
        <authorList>
            <person name="Nowell W R."/>
        </authorList>
    </citation>
    <scope>NUCLEOTIDE SEQUENCE</scope>
</reference>
<dbReference type="Gene3D" id="2.40.10.500">
    <property type="match status" value="2"/>
</dbReference>
<feature type="region of interest" description="Disordered" evidence="3">
    <location>
        <begin position="28"/>
        <end position="120"/>
    </location>
</feature>
<evidence type="ECO:0000256" key="1">
    <source>
        <dbReference type="ARBA" id="ARBA00022737"/>
    </source>
</evidence>
<dbReference type="InterPro" id="IPR001258">
    <property type="entry name" value="NHL_repeat"/>
</dbReference>
<comment type="caution">
    <text evidence="4">The sequence shown here is derived from an EMBL/GenBank/DDBJ whole genome shotgun (WGS) entry which is preliminary data.</text>
</comment>
<dbReference type="Proteomes" id="UP000663860">
    <property type="component" value="Unassembled WGS sequence"/>
</dbReference>
<organism evidence="4 5">
    <name type="scientific">Adineta steineri</name>
    <dbReference type="NCBI Taxonomy" id="433720"/>
    <lineage>
        <taxon>Eukaryota</taxon>
        <taxon>Metazoa</taxon>
        <taxon>Spiralia</taxon>
        <taxon>Gnathifera</taxon>
        <taxon>Rotifera</taxon>
        <taxon>Eurotatoria</taxon>
        <taxon>Bdelloidea</taxon>
        <taxon>Adinetida</taxon>
        <taxon>Adinetidae</taxon>
        <taxon>Adineta</taxon>
    </lineage>
</organism>
<dbReference type="SUPFAM" id="SSF101898">
    <property type="entry name" value="NHL repeat"/>
    <property type="match status" value="1"/>
</dbReference>
<dbReference type="PANTHER" id="PTHR24104:SF25">
    <property type="entry name" value="PROTEIN LIN-41"/>
    <property type="match status" value="1"/>
</dbReference>